<dbReference type="Gene3D" id="6.10.250.660">
    <property type="match status" value="2"/>
</dbReference>
<evidence type="ECO:0000313" key="10">
    <source>
        <dbReference type="Proteomes" id="UP000199012"/>
    </source>
</evidence>
<keyword evidence="10" id="KW-1185">Reference proteome</keyword>
<evidence type="ECO:0000256" key="4">
    <source>
        <dbReference type="ARBA" id="ARBA00022490"/>
    </source>
</evidence>
<evidence type="ECO:0000256" key="8">
    <source>
        <dbReference type="ARBA" id="ARBA00031737"/>
    </source>
</evidence>
<reference evidence="10" key="1">
    <citation type="submission" date="2016-10" db="EMBL/GenBank/DDBJ databases">
        <authorList>
            <person name="Varghese N."/>
            <person name="Submissions S."/>
        </authorList>
    </citation>
    <scope>NUCLEOTIDE SEQUENCE [LARGE SCALE GENOMIC DNA]</scope>
    <source>
        <strain evidence="10">CGMCC 4.6945</strain>
    </source>
</reference>
<dbReference type="NCBIfam" id="TIGR03544">
    <property type="entry name" value="DivI1A_domain"/>
    <property type="match status" value="2"/>
</dbReference>
<dbReference type="RefSeq" id="WP_090031630.1">
    <property type="nucleotide sequence ID" value="NZ_BONM01000017.1"/>
</dbReference>
<dbReference type="Proteomes" id="UP000199012">
    <property type="component" value="Unassembled WGS sequence"/>
</dbReference>
<dbReference type="InterPro" id="IPR019933">
    <property type="entry name" value="DivIVA_domain"/>
</dbReference>
<dbReference type="GO" id="GO:0005737">
    <property type="term" value="C:cytoplasm"/>
    <property type="evidence" value="ECO:0007669"/>
    <property type="project" value="UniProtKB-SubCell"/>
</dbReference>
<dbReference type="EMBL" id="FOKA01000004">
    <property type="protein sequence ID" value="SFA97481.1"/>
    <property type="molecule type" value="Genomic_DNA"/>
</dbReference>
<protein>
    <recommendedName>
        <fullName evidence="3">Cell wall synthesis protein Wag31</fullName>
    </recommendedName>
    <alternativeName>
        <fullName evidence="8">Antigen 84</fullName>
    </alternativeName>
</protein>
<comment type="subcellular location">
    <subcellularLocation>
        <location evidence="1">Cytoplasm</location>
    </subcellularLocation>
</comment>
<evidence type="ECO:0000256" key="1">
    <source>
        <dbReference type="ARBA" id="ARBA00004496"/>
    </source>
</evidence>
<dbReference type="InterPro" id="IPR007793">
    <property type="entry name" value="DivIVA_fam"/>
</dbReference>
<accession>A0A1I0X975</accession>
<dbReference type="STRING" id="988821.SAMN05421867_104217"/>
<gene>
    <name evidence="9" type="ORF">SAMN05421867_104217</name>
</gene>
<evidence type="ECO:0000256" key="6">
    <source>
        <dbReference type="ARBA" id="ARBA00023054"/>
    </source>
</evidence>
<keyword evidence="5" id="KW-0132">Cell division</keyword>
<organism evidence="9 10">
    <name type="scientific">Cellulomonas marina</name>
    <dbReference type="NCBI Taxonomy" id="988821"/>
    <lineage>
        <taxon>Bacteria</taxon>
        <taxon>Bacillati</taxon>
        <taxon>Actinomycetota</taxon>
        <taxon>Actinomycetes</taxon>
        <taxon>Micrococcales</taxon>
        <taxon>Cellulomonadaceae</taxon>
        <taxon>Cellulomonas</taxon>
    </lineage>
</organism>
<evidence type="ECO:0000313" key="9">
    <source>
        <dbReference type="EMBL" id="SFA97481.1"/>
    </source>
</evidence>
<dbReference type="PANTHER" id="PTHR35794:SF2">
    <property type="entry name" value="CELL DIVISION PROTEIN DIVIVA"/>
    <property type="match status" value="1"/>
</dbReference>
<proteinExistence type="inferred from homology"/>
<dbReference type="GO" id="GO:0051301">
    <property type="term" value="P:cell division"/>
    <property type="evidence" value="ECO:0007669"/>
    <property type="project" value="UniProtKB-KW"/>
</dbReference>
<dbReference type="AlphaFoldDB" id="A0A1I0X975"/>
<keyword evidence="6" id="KW-0175">Coiled coil</keyword>
<keyword evidence="7" id="KW-0131">Cell cycle</keyword>
<evidence type="ECO:0000256" key="7">
    <source>
        <dbReference type="ARBA" id="ARBA00023306"/>
    </source>
</evidence>
<name>A0A1I0X975_9CELL</name>
<evidence type="ECO:0000256" key="5">
    <source>
        <dbReference type="ARBA" id="ARBA00022618"/>
    </source>
</evidence>
<evidence type="ECO:0000256" key="3">
    <source>
        <dbReference type="ARBA" id="ARBA00018787"/>
    </source>
</evidence>
<comment type="similarity">
    <text evidence="2">Belongs to the DivIVA family.</text>
</comment>
<evidence type="ECO:0000256" key="2">
    <source>
        <dbReference type="ARBA" id="ARBA00009008"/>
    </source>
</evidence>
<sequence>MTIDAAGVRAARFAATKFREGYDQDEVDELLDRAAAALDVVAAGGVPDLTADEVLSAKFQATKFREGYDQDEVDDFLDRVVAALRVVDGHVSDEEAPAPLVAAQLRVELARLRPRRMRPGYAPDEVTDLLEKAAFALESQTRGFRPSPTADELAAAGTRFTVTPWWAPGLDRTTVDGLVERAAQALHPSAPTAP</sequence>
<dbReference type="OrthoDB" id="9815492at2"/>
<keyword evidence="4" id="KW-0963">Cytoplasm</keyword>
<dbReference type="PANTHER" id="PTHR35794">
    <property type="entry name" value="CELL DIVISION PROTEIN DIVIVA"/>
    <property type="match status" value="1"/>
</dbReference>